<dbReference type="AlphaFoldDB" id="A0A2H3DLA6"/>
<feature type="non-terminal residue" evidence="1">
    <location>
        <position position="1"/>
    </location>
</feature>
<feature type="non-terminal residue" evidence="1">
    <location>
        <position position="50"/>
    </location>
</feature>
<name>A0A2H3DLA6_ARMGA</name>
<dbReference type="EMBL" id="KZ293659">
    <property type="protein sequence ID" value="PBK92252.1"/>
    <property type="molecule type" value="Genomic_DNA"/>
</dbReference>
<accession>A0A2H3DLA6</accession>
<dbReference type="OrthoDB" id="3244185at2759"/>
<reference evidence="2" key="1">
    <citation type="journal article" date="2017" name="Nat. Ecol. Evol.">
        <title>Genome expansion and lineage-specific genetic innovations in the forest pathogenic fungi Armillaria.</title>
        <authorList>
            <person name="Sipos G."/>
            <person name="Prasanna A.N."/>
            <person name="Walter M.C."/>
            <person name="O'Connor E."/>
            <person name="Balint B."/>
            <person name="Krizsan K."/>
            <person name="Kiss B."/>
            <person name="Hess J."/>
            <person name="Varga T."/>
            <person name="Slot J."/>
            <person name="Riley R."/>
            <person name="Boka B."/>
            <person name="Rigling D."/>
            <person name="Barry K."/>
            <person name="Lee J."/>
            <person name="Mihaltcheva S."/>
            <person name="LaButti K."/>
            <person name="Lipzen A."/>
            <person name="Waldron R."/>
            <person name="Moloney N.M."/>
            <person name="Sperisen C."/>
            <person name="Kredics L."/>
            <person name="Vagvoelgyi C."/>
            <person name="Patrignani A."/>
            <person name="Fitzpatrick D."/>
            <person name="Nagy I."/>
            <person name="Doyle S."/>
            <person name="Anderson J.B."/>
            <person name="Grigoriev I.V."/>
            <person name="Gueldener U."/>
            <person name="Muensterkoetter M."/>
            <person name="Nagy L.G."/>
        </authorList>
    </citation>
    <scope>NUCLEOTIDE SEQUENCE [LARGE SCALE GENOMIC DNA]</scope>
    <source>
        <strain evidence="2">Ar21-2</strain>
    </source>
</reference>
<evidence type="ECO:0000313" key="2">
    <source>
        <dbReference type="Proteomes" id="UP000217790"/>
    </source>
</evidence>
<evidence type="ECO:0000313" key="1">
    <source>
        <dbReference type="EMBL" id="PBK92252.1"/>
    </source>
</evidence>
<dbReference type="Proteomes" id="UP000217790">
    <property type="component" value="Unassembled WGS sequence"/>
</dbReference>
<gene>
    <name evidence="1" type="ORF">ARMGADRAFT_900451</name>
</gene>
<keyword evidence="2" id="KW-1185">Reference proteome</keyword>
<dbReference type="InParanoid" id="A0A2H3DLA6"/>
<proteinExistence type="predicted"/>
<protein>
    <submittedName>
        <fullName evidence="1">Uncharacterized protein</fullName>
    </submittedName>
</protein>
<sequence>NHPLVYIEWFTPLCQPDPITRFYHISKSTRCGLPYAEIITANRLIHNCLL</sequence>
<organism evidence="1 2">
    <name type="scientific">Armillaria gallica</name>
    <name type="common">Bulbous honey fungus</name>
    <name type="synonym">Armillaria bulbosa</name>
    <dbReference type="NCBI Taxonomy" id="47427"/>
    <lineage>
        <taxon>Eukaryota</taxon>
        <taxon>Fungi</taxon>
        <taxon>Dikarya</taxon>
        <taxon>Basidiomycota</taxon>
        <taxon>Agaricomycotina</taxon>
        <taxon>Agaricomycetes</taxon>
        <taxon>Agaricomycetidae</taxon>
        <taxon>Agaricales</taxon>
        <taxon>Marasmiineae</taxon>
        <taxon>Physalacriaceae</taxon>
        <taxon>Armillaria</taxon>
    </lineage>
</organism>